<name>A0AA88XPW2_PINIB</name>
<evidence type="ECO:0000313" key="1">
    <source>
        <dbReference type="EMBL" id="KAK3086493.1"/>
    </source>
</evidence>
<dbReference type="AlphaFoldDB" id="A0AA88XPW2"/>
<comment type="caution">
    <text evidence="1">The sequence shown here is derived from an EMBL/GenBank/DDBJ whole genome shotgun (WGS) entry which is preliminary data.</text>
</comment>
<dbReference type="EMBL" id="VSWD01000012">
    <property type="protein sequence ID" value="KAK3086493.1"/>
    <property type="molecule type" value="Genomic_DNA"/>
</dbReference>
<sequence length="256" mass="29456">MSATRQLAELHSMMGNYRDAIMLYEEIQECLRGETPVEVLLDLLKNYEKGKDFDNAILLLNLMMVSEDTRSSIDNKRYIGLHIGAWEFNVKQNQKEMATQYLLDAFTFAGQNMPRKDNVKDKIKAYILCSCDETTCSIGENIKMNLNSLCGIPSLHNTKDCLPGTRRLRYLEESLDNCEFILLINNCEFTSEFSNFYMELVISSDVFRSKAVLIGNAEMDPQLRMLQRVAFPETNDVTIGWLKDLFEKVLLGRDLK</sequence>
<dbReference type="Proteomes" id="UP001186944">
    <property type="component" value="Unassembled WGS sequence"/>
</dbReference>
<keyword evidence="2" id="KW-1185">Reference proteome</keyword>
<organism evidence="1 2">
    <name type="scientific">Pinctada imbricata</name>
    <name type="common">Atlantic pearl-oyster</name>
    <name type="synonym">Pinctada martensii</name>
    <dbReference type="NCBI Taxonomy" id="66713"/>
    <lineage>
        <taxon>Eukaryota</taxon>
        <taxon>Metazoa</taxon>
        <taxon>Spiralia</taxon>
        <taxon>Lophotrochozoa</taxon>
        <taxon>Mollusca</taxon>
        <taxon>Bivalvia</taxon>
        <taxon>Autobranchia</taxon>
        <taxon>Pteriomorphia</taxon>
        <taxon>Pterioida</taxon>
        <taxon>Pterioidea</taxon>
        <taxon>Pteriidae</taxon>
        <taxon>Pinctada</taxon>
    </lineage>
</organism>
<protein>
    <submittedName>
        <fullName evidence="1">Uncharacterized protein</fullName>
    </submittedName>
</protein>
<evidence type="ECO:0000313" key="2">
    <source>
        <dbReference type="Proteomes" id="UP001186944"/>
    </source>
</evidence>
<gene>
    <name evidence="1" type="ORF">FSP39_019184</name>
</gene>
<reference evidence="1" key="1">
    <citation type="submission" date="2019-08" db="EMBL/GenBank/DDBJ databases">
        <title>The improved chromosome-level genome for the pearl oyster Pinctada fucata martensii using PacBio sequencing and Hi-C.</title>
        <authorList>
            <person name="Zheng Z."/>
        </authorList>
    </citation>
    <scope>NUCLEOTIDE SEQUENCE</scope>
    <source>
        <strain evidence="1">ZZ-2019</strain>
        <tissue evidence="1">Adductor muscle</tissue>
    </source>
</reference>
<accession>A0AA88XPW2</accession>
<proteinExistence type="predicted"/>